<keyword evidence="2" id="KW-1133">Transmembrane helix</keyword>
<comment type="caution">
    <text evidence="3">The sequence shown here is derived from an EMBL/GenBank/DDBJ whole genome shotgun (WGS) entry which is preliminary data.</text>
</comment>
<keyword evidence="2" id="KW-0812">Transmembrane</keyword>
<evidence type="ECO:0000313" key="3">
    <source>
        <dbReference type="EMBL" id="CAL4135371.1"/>
    </source>
</evidence>
<feature type="transmembrane region" description="Helical" evidence="2">
    <location>
        <begin position="12"/>
        <end position="31"/>
    </location>
</feature>
<keyword evidence="2" id="KW-0472">Membrane</keyword>
<name>A0AAV2RQW2_MEGNR</name>
<reference evidence="3 4" key="1">
    <citation type="submission" date="2024-05" db="EMBL/GenBank/DDBJ databases">
        <authorList>
            <person name="Wallberg A."/>
        </authorList>
    </citation>
    <scope>NUCLEOTIDE SEQUENCE [LARGE SCALE GENOMIC DNA]</scope>
</reference>
<protein>
    <submittedName>
        <fullName evidence="3">Uncharacterized protein</fullName>
    </submittedName>
</protein>
<sequence>AIKMGGAVIDNLVSVLLLTGAAAASIPWQWYGDNYATPVDRRQWTPHDTEESSIKSMLTKLWGDSGPSSSHLPSLPQTSKPEAHNAVITTEMYPNMHKSKNDHLFTKDIVLDTPDLSWIPNELLYREGNRRFHSSQDQLKPKISDQFDGNYDDYSDFHDYPMASWEEPFVEGDNKPGNYPNINNLMDLESNFQNYPQTKHPSKIPSENDERPSNQHFKNYDDSYINTGVNNKFKESSQPFYYKNGEREYIPFDGDFHADINDDYFSSPDMNMKNEGIKDIINQNNKNYLKEDQHLGKSIQENDNANDEHSKYDEQEKELVDFSKELSREGNNAHEFWEEEDKDDWIPFTVSDTASDENKDIGDIWNSDSFENWNKFDSSNENHNNDHKNNHENMWMEEEDDKWVPPSFGGGNGDLNIPSSQDLVTMFGKHWQPTEESQREACHARNLHYCGTQVIDEFTFEPNYAEKCHIREEFLDCMVQQRRKRCDGAHGELFTRDGTKLIRDKVRQLLWAARGCILGY</sequence>
<dbReference type="Proteomes" id="UP001497623">
    <property type="component" value="Unassembled WGS sequence"/>
</dbReference>
<evidence type="ECO:0000256" key="1">
    <source>
        <dbReference type="SAM" id="MobiDB-lite"/>
    </source>
</evidence>
<dbReference type="EMBL" id="CAXKWB010029336">
    <property type="protein sequence ID" value="CAL4135371.1"/>
    <property type="molecule type" value="Genomic_DNA"/>
</dbReference>
<feature type="region of interest" description="Disordered" evidence="1">
    <location>
        <begin position="193"/>
        <end position="220"/>
    </location>
</feature>
<dbReference type="AlphaFoldDB" id="A0AAV2RQW2"/>
<accession>A0AAV2RQW2</accession>
<proteinExistence type="predicted"/>
<organism evidence="3 4">
    <name type="scientific">Meganyctiphanes norvegica</name>
    <name type="common">Northern krill</name>
    <name type="synonym">Thysanopoda norvegica</name>
    <dbReference type="NCBI Taxonomy" id="48144"/>
    <lineage>
        <taxon>Eukaryota</taxon>
        <taxon>Metazoa</taxon>
        <taxon>Ecdysozoa</taxon>
        <taxon>Arthropoda</taxon>
        <taxon>Crustacea</taxon>
        <taxon>Multicrustacea</taxon>
        <taxon>Malacostraca</taxon>
        <taxon>Eumalacostraca</taxon>
        <taxon>Eucarida</taxon>
        <taxon>Euphausiacea</taxon>
        <taxon>Euphausiidae</taxon>
        <taxon>Meganyctiphanes</taxon>
    </lineage>
</organism>
<evidence type="ECO:0000256" key="2">
    <source>
        <dbReference type="SAM" id="Phobius"/>
    </source>
</evidence>
<gene>
    <name evidence="3" type="ORF">MNOR_LOCUS27607</name>
</gene>
<evidence type="ECO:0000313" key="4">
    <source>
        <dbReference type="Proteomes" id="UP001497623"/>
    </source>
</evidence>
<keyword evidence="4" id="KW-1185">Reference proteome</keyword>
<feature type="compositionally biased region" description="Basic and acidic residues" evidence="1">
    <location>
        <begin position="206"/>
        <end position="220"/>
    </location>
</feature>
<feature type="non-terminal residue" evidence="3">
    <location>
        <position position="1"/>
    </location>
</feature>